<dbReference type="Pfam" id="PF00166">
    <property type="entry name" value="Cpn10"/>
    <property type="match status" value="1"/>
</dbReference>
<protein>
    <recommendedName>
        <fullName evidence="3">Co-chaperonin GroES</fullName>
    </recommendedName>
    <alternativeName>
        <fullName evidence="3">10 kDa chaperonin</fullName>
    </alternativeName>
    <alternativeName>
        <fullName evidence="3">Chaperonin-10</fullName>
        <shortName evidence="3">Cpn10</shortName>
    </alternativeName>
</protein>
<comment type="caution">
    <text evidence="5">The sequence shown here is derived from an EMBL/GenBank/DDBJ whole genome shotgun (WGS) entry which is preliminary data.</text>
</comment>
<dbReference type="SUPFAM" id="SSF50129">
    <property type="entry name" value="GroES-like"/>
    <property type="match status" value="1"/>
</dbReference>
<dbReference type="GO" id="GO:0005524">
    <property type="term" value="F:ATP binding"/>
    <property type="evidence" value="ECO:0007669"/>
    <property type="project" value="InterPro"/>
</dbReference>
<dbReference type="PROSITE" id="PS00681">
    <property type="entry name" value="CHAPERONINS_CPN10"/>
    <property type="match status" value="1"/>
</dbReference>
<dbReference type="Gene3D" id="2.30.33.40">
    <property type="entry name" value="GroES chaperonin"/>
    <property type="match status" value="1"/>
</dbReference>
<dbReference type="CDD" id="cd00320">
    <property type="entry name" value="cpn10"/>
    <property type="match status" value="1"/>
</dbReference>
<gene>
    <name evidence="3" type="primary">groES</name>
    <name evidence="3" type="synonym">groS</name>
    <name evidence="5" type="ORF">ENX73_00045</name>
</gene>
<evidence type="ECO:0000256" key="3">
    <source>
        <dbReference type="HAMAP-Rule" id="MF_00580"/>
    </source>
</evidence>
<evidence type="ECO:0000256" key="2">
    <source>
        <dbReference type="ARBA" id="ARBA00023186"/>
    </source>
</evidence>
<dbReference type="InterPro" id="IPR018369">
    <property type="entry name" value="Chaprnonin_Cpn10_CS"/>
</dbReference>
<dbReference type="GO" id="GO:0051087">
    <property type="term" value="F:protein-folding chaperone binding"/>
    <property type="evidence" value="ECO:0007669"/>
    <property type="project" value="TreeGrafter"/>
</dbReference>
<accession>A0A7V3RD57</accession>
<dbReference type="InterPro" id="IPR020818">
    <property type="entry name" value="Chaperonin_GroES"/>
</dbReference>
<organism evidence="5">
    <name type="scientific">Mesoaciditoga lauensis</name>
    <dbReference type="NCBI Taxonomy" id="1495039"/>
    <lineage>
        <taxon>Bacteria</taxon>
        <taxon>Thermotogati</taxon>
        <taxon>Thermotogota</taxon>
        <taxon>Thermotogae</taxon>
        <taxon>Mesoaciditogales</taxon>
        <taxon>Mesoaciditogaceae</taxon>
        <taxon>Mesoaciditoga</taxon>
    </lineage>
</organism>
<dbReference type="AlphaFoldDB" id="A0A7V3RD57"/>
<keyword evidence="3" id="KW-0963">Cytoplasm</keyword>
<reference evidence="5" key="1">
    <citation type="journal article" date="2020" name="mSystems">
        <title>Genome- and Community-Level Interaction Insights into Carbon Utilization and Element Cycling Functions of Hydrothermarchaeota in Hydrothermal Sediment.</title>
        <authorList>
            <person name="Zhou Z."/>
            <person name="Liu Y."/>
            <person name="Xu W."/>
            <person name="Pan J."/>
            <person name="Luo Z.H."/>
            <person name="Li M."/>
        </authorList>
    </citation>
    <scope>NUCLEOTIDE SEQUENCE [LARGE SCALE GENOMIC DNA]</scope>
    <source>
        <strain evidence="5">SpSt-966</strain>
    </source>
</reference>
<sequence length="88" mass="9880">MRIKPLGERVLIKPLKEETKSVGGIVLPENAKEKPQRAEVIEVGTSDDITVKVGDTVIFAKYSGNEIKIDDEDYILIEWNDILAKVEK</sequence>
<dbReference type="GO" id="GO:0005737">
    <property type="term" value="C:cytoplasm"/>
    <property type="evidence" value="ECO:0007669"/>
    <property type="project" value="UniProtKB-SubCell"/>
</dbReference>
<comment type="similarity">
    <text evidence="1 3 4">Belongs to the GroES chaperonin family.</text>
</comment>
<dbReference type="PANTHER" id="PTHR10772:SF63">
    <property type="entry name" value="20 KDA CHAPERONIN, CHLOROPLASTIC"/>
    <property type="match status" value="1"/>
</dbReference>
<dbReference type="PRINTS" id="PR00297">
    <property type="entry name" value="CHAPERONIN10"/>
</dbReference>
<evidence type="ECO:0000256" key="4">
    <source>
        <dbReference type="RuleBase" id="RU000535"/>
    </source>
</evidence>
<dbReference type="InterPro" id="IPR011032">
    <property type="entry name" value="GroES-like_sf"/>
</dbReference>
<dbReference type="FunFam" id="2.30.33.40:FF:000001">
    <property type="entry name" value="10 kDa chaperonin"/>
    <property type="match status" value="1"/>
</dbReference>
<dbReference type="GO" id="GO:0046872">
    <property type="term" value="F:metal ion binding"/>
    <property type="evidence" value="ECO:0007669"/>
    <property type="project" value="TreeGrafter"/>
</dbReference>
<dbReference type="EMBL" id="DTPE01000001">
    <property type="protein sequence ID" value="HGE74503.1"/>
    <property type="molecule type" value="Genomic_DNA"/>
</dbReference>
<comment type="subunit">
    <text evidence="3">Heptamer of 7 subunits arranged in a ring. Interacts with the chaperonin GroEL.</text>
</comment>
<proteinExistence type="inferred from homology"/>
<dbReference type="SMART" id="SM00883">
    <property type="entry name" value="Cpn10"/>
    <property type="match status" value="1"/>
</dbReference>
<dbReference type="GO" id="GO:0044183">
    <property type="term" value="F:protein folding chaperone"/>
    <property type="evidence" value="ECO:0007669"/>
    <property type="project" value="InterPro"/>
</dbReference>
<dbReference type="HAMAP" id="MF_00580">
    <property type="entry name" value="CH10"/>
    <property type="match status" value="1"/>
</dbReference>
<dbReference type="NCBIfam" id="NF001531">
    <property type="entry name" value="PRK00364.2-2"/>
    <property type="match status" value="1"/>
</dbReference>
<dbReference type="InterPro" id="IPR037124">
    <property type="entry name" value="Chaperonin_GroES_sf"/>
</dbReference>
<dbReference type="NCBIfam" id="NF011106">
    <property type="entry name" value="PRK14533.1"/>
    <property type="match status" value="1"/>
</dbReference>
<comment type="function">
    <text evidence="3 4">Together with the chaperonin GroEL, plays an essential role in assisting protein folding. The GroEL-GroES system forms a nano-cage that allows encapsulation of the non-native substrate proteins and provides a physical environment optimized to promote and accelerate protein folding. GroES binds to the apical surface of the GroEL ring, thereby capping the opening of the GroEL channel.</text>
</comment>
<dbReference type="PANTHER" id="PTHR10772">
    <property type="entry name" value="10 KDA HEAT SHOCK PROTEIN"/>
    <property type="match status" value="1"/>
</dbReference>
<evidence type="ECO:0000256" key="1">
    <source>
        <dbReference type="ARBA" id="ARBA00006975"/>
    </source>
</evidence>
<evidence type="ECO:0000313" key="5">
    <source>
        <dbReference type="EMBL" id="HGE74503.1"/>
    </source>
</evidence>
<keyword evidence="2 3" id="KW-0143">Chaperone</keyword>
<name>A0A7V3RD57_9BACT</name>
<comment type="subcellular location">
    <subcellularLocation>
        <location evidence="3">Cytoplasm</location>
    </subcellularLocation>
</comment>
<dbReference type="GO" id="GO:0051082">
    <property type="term" value="F:unfolded protein binding"/>
    <property type="evidence" value="ECO:0007669"/>
    <property type="project" value="TreeGrafter"/>
</dbReference>